<proteinExistence type="predicted"/>
<feature type="transmembrane region" description="Helical" evidence="1">
    <location>
        <begin position="6"/>
        <end position="26"/>
    </location>
</feature>
<reference evidence="3" key="1">
    <citation type="submission" date="2024-06" db="EMBL/GenBank/DDBJ databases">
        <title>Multi-omics analyses provide insights into the biosynthesis of the anticancer antibiotic pleurotin in Hohenbuehelia grisea.</title>
        <authorList>
            <person name="Weaver J.A."/>
            <person name="Alberti F."/>
        </authorList>
    </citation>
    <scope>NUCLEOTIDE SEQUENCE [LARGE SCALE GENOMIC DNA]</scope>
    <source>
        <strain evidence="3">T-177</strain>
    </source>
</reference>
<dbReference type="Proteomes" id="UP001556367">
    <property type="component" value="Unassembled WGS sequence"/>
</dbReference>
<keyword evidence="3" id="KW-1185">Reference proteome</keyword>
<organism evidence="2 3">
    <name type="scientific">Hohenbuehelia grisea</name>
    <dbReference type="NCBI Taxonomy" id="104357"/>
    <lineage>
        <taxon>Eukaryota</taxon>
        <taxon>Fungi</taxon>
        <taxon>Dikarya</taxon>
        <taxon>Basidiomycota</taxon>
        <taxon>Agaricomycotina</taxon>
        <taxon>Agaricomycetes</taxon>
        <taxon>Agaricomycetidae</taxon>
        <taxon>Agaricales</taxon>
        <taxon>Pleurotineae</taxon>
        <taxon>Pleurotaceae</taxon>
        <taxon>Hohenbuehelia</taxon>
    </lineage>
</organism>
<dbReference type="PANTHER" id="PTHR12303:SF13">
    <property type="match status" value="1"/>
</dbReference>
<gene>
    <name evidence="2" type="ORF">HGRIS_001730</name>
</gene>
<protein>
    <recommendedName>
        <fullName evidence="4">N2227-domain-containing protein</fullName>
    </recommendedName>
</protein>
<sequence>MDASVVLSSDFLLAFLLSIVAFYFTYKSVPSSTLNDAWSVITGRPPPALSTATFSLPQAYNGYLAYAKLSNAELIRMRVATSMLPRPHKRLAFELGYTRKLDRLQDAINANAKVAQAIAGHAATEHMSELGALSAHAESTPSELGRVREALKHLVRDWSAEGRAEREAAFQPILDVLRSSPQDHRHQRRVLVPGAGLGRLAWEISQLGFDTTANELSCFMTLPMRYLLSPSTTNEPEQHSVQPYAHWFSHQRSSNVLFRAISFPDVVPRLSSTFHLAEADFFSLTPPSSDSEAPGYDYIVTLFFIDTSLNVIATIEHIYSLLRPGGKWINLGPLLWTLGAQAKVELSLEEVLQVAEHAGFVFESSKDGSRTRTVNCEYTADREAMMRWVYEAELWVASKKS</sequence>
<dbReference type="Pfam" id="PF07942">
    <property type="entry name" value="CARME"/>
    <property type="match status" value="1"/>
</dbReference>
<evidence type="ECO:0008006" key="4">
    <source>
        <dbReference type="Google" id="ProtNLM"/>
    </source>
</evidence>
<dbReference type="InterPro" id="IPR029063">
    <property type="entry name" value="SAM-dependent_MTases_sf"/>
</dbReference>
<evidence type="ECO:0000256" key="1">
    <source>
        <dbReference type="SAM" id="Phobius"/>
    </source>
</evidence>
<dbReference type="SUPFAM" id="SSF53335">
    <property type="entry name" value="S-adenosyl-L-methionine-dependent methyltransferases"/>
    <property type="match status" value="1"/>
</dbReference>
<dbReference type="SMART" id="SM01296">
    <property type="entry name" value="N2227"/>
    <property type="match status" value="1"/>
</dbReference>
<dbReference type="InterPro" id="IPR012901">
    <property type="entry name" value="CARME"/>
</dbReference>
<comment type="caution">
    <text evidence="2">The sequence shown here is derived from an EMBL/GenBank/DDBJ whole genome shotgun (WGS) entry which is preliminary data.</text>
</comment>
<evidence type="ECO:0000313" key="3">
    <source>
        <dbReference type="Proteomes" id="UP001556367"/>
    </source>
</evidence>
<evidence type="ECO:0000313" key="2">
    <source>
        <dbReference type="EMBL" id="KAL0955490.1"/>
    </source>
</evidence>
<keyword evidence="1" id="KW-0812">Transmembrane</keyword>
<dbReference type="Gene3D" id="3.40.50.150">
    <property type="entry name" value="Vaccinia Virus protein VP39"/>
    <property type="match status" value="1"/>
</dbReference>
<keyword evidence="1" id="KW-1133">Transmembrane helix</keyword>
<dbReference type="EMBL" id="JASNQZ010000006">
    <property type="protein sequence ID" value="KAL0955490.1"/>
    <property type="molecule type" value="Genomic_DNA"/>
</dbReference>
<name>A0ABR3JIA8_9AGAR</name>
<keyword evidence="1" id="KW-0472">Membrane</keyword>
<dbReference type="PANTHER" id="PTHR12303">
    <property type="entry name" value="CARNOSINE N-METHYLTRANSFERASE"/>
    <property type="match status" value="1"/>
</dbReference>
<accession>A0ABR3JIA8</accession>